<dbReference type="GO" id="GO:0003677">
    <property type="term" value="F:DNA binding"/>
    <property type="evidence" value="ECO:0007669"/>
    <property type="project" value="UniProtKB-KW"/>
</dbReference>
<dbReference type="InterPro" id="IPR007627">
    <property type="entry name" value="RNA_pol_sigma70_r2"/>
</dbReference>
<feature type="domain" description="RNA polymerase sigma factor 70 region 4 type 2" evidence="8">
    <location>
        <begin position="119"/>
        <end position="170"/>
    </location>
</feature>
<keyword evidence="3 6" id="KW-0731">Sigma factor</keyword>
<dbReference type="Pfam" id="PF08281">
    <property type="entry name" value="Sigma70_r4_2"/>
    <property type="match status" value="1"/>
</dbReference>
<evidence type="ECO:0000256" key="5">
    <source>
        <dbReference type="ARBA" id="ARBA00023163"/>
    </source>
</evidence>
<dbReference type="AlphaFoldDB" id="A0A1H3L8X3"/>
<evidence type="ECO:0000313" key="10">
    <source>
        <dbReference type="Proteomes" id="UP000199230"/>
    </source>
</evidence>
<evidence type="ECO:0000256" key="3">
    <source>
        <dbReference type="ARBA" id="ARBA00023082"/>
    </source>
</evidence>
<dbReference type="CDD" id="cd06171">
    <property type="entry name" value="Sigma70_r4"/>
    <property type="match status" value="1"/>
</dbReference>
<dbReference type="PROSITE" id="PS01063">
    <property type="entry name" value="SIGMA70_ECF"/>
    <property type="match status" value="1"/>
</dbReference>
<dbReference type="SUPFAM" id="SSF88946">
    <property type="entry name" value="Sigma2 domain of RNA polymerase sigma factors"/>
    <property type="match status" value="1"/>
</dbReference>
<evidence type="ECO:0000313" key="9">
    <source>
        <dbReference type="EMBL" id="SDY60384.1"/>
    </source>
</evidence>
<dbReference type="Gene3D" id="1.10.1740.10">
    <property type="match status" value="1"/>
</dbReference>
<evidence type="ECO:0000256" key="2">
    <source>
        <dbReference type="ARBA" id="ARBA00023015"/>
    </source>
</evidence>
<feature type="domain" description="RNA polymerase sigma-70 region 2" evidence="7">
    <location>
        <begin position="23"/>
        <end position="89"/>
    </location>
</feature>
<dbReference type="PANTHER" id="PTHR43133">
    <property type="entry name" value="RNA POLYMERASE ECF-TYPE SIGMA FACTO"/>
    <property type="match status" value="1"/>
</dbReference>
<dbReference type="Pfam" id="PF04542">
    <property type="entry name" value="Sigma70_r2"/>
    <property type="match status" value="1"/>
</dbReference>
<dbReference type="Gene3D" id="1.10.10.10">
    <property type="entry name" value="Winged helix-like DNA-binding domain superfamily/Winged helix DNA-binding domain"/>
    <property type="match status" value="1"/>
</dbReference>
<evidence type="ECO:0000256" key="6">
    <source>
        <dbReference type="RuleBase" id="RU000716"/>
    </source>
</evidence>
<dbReference type="InterPro" id="IPR039425">
    <property type="entry name" value="RNA_pol_sigma-70-like"/>
</dbReference>
<dbReference type="GO" id="GO:0006352">
    <property type="term" value="P:DNA-templated transcription initiation"/>
    <property type="evidence" value="ECO:0007669"/>
    <property type="project" value="InterPro"/>
</dbReference>
<dbReference type="GO" id="GO:0016987">
    <property type="term" value="F:sigma factor activity"/>
    <property type="evidence" value="ECO:0007669"/>
    <property type="project" value="UniProtKB-KW"/>
</dbReference>
<dbReference type="GO" id="GO:0006950">
    <property type="term" value="P:response to stress"/>
    <property type="evidence" value="ECO:0007669"/>
    <property type="project" value="UniProtKB-ARBA"/>
</dbReference>
<keyword evidence="10" id="KW-1185">Reference proteome</keyword>
<dbReference type="InterPro" id="IPR013325">
    <property type="entry name" value="RNA_pol_sigma_r2"/>
</dbReference>
<evidence type="ECO:0000259" key="7">
    <source>
        <dbReference type="Pfam" id="PF04542"/>
    </source>
</evidence>
<organism evidence="9 10">
    <name type="scientific">Tindallia californiensis</name>
    <dbReference type="NCBI Taxonomy" id="159292"/>
    <lineage>
        <taxon>Bacteria</taxon>
        <taxon>Bacillati</taxon>
        <taxon>Bacillota</taxon>
        <taxon>Clostridia</taxon>
        <taxon>Peptostreptococcales</taxon>
        <taxon>Tindalliaceae</taxon>
        <taxon>Tindallia</taxon>
    </lineage>
</organism>
<dbReference type="NCBIfam" id="TIGR02937">
    <property type="entry name" value="sigma70-ECF"/>
    <property type="match status" value="1"/>
</dbReference>
<sequence>MTLKDDQIVKKILQGETVFFEELVSRYRKPVFSICYRMVRQREESEDLAQEVFVKAYRHLKQYNPERKFSSWILKIATNTTIDALRKKRLETIPLEEEIETHREDASAEKTFLQQEASQEIETAIDRLPQEYRIVVLLYHQQGKSYQDIAEILDIPLSMVKNRLFRARKILKTELKKLKEEMIWTTNHSTKTP</sequence>
<reference evidence="9 10" key="1">
    <citation type="submission" date="2016-10" db="EMBL/GenBank/DDBJ databases">
        <authorList>
            <person name="de Groot N.N."/>
        </authorList>
    </citation>
    <scope>NUCLEOTIDE SEQUENCE [LARGE SCALE GENOMIC DNA]</scope>
    <source>
        <strain evidence="9 10">APO</strain>
    </source>
</reference>
<gene>
    <name evidence="9" type="ORF">SAMN05192546_103100</name>
</gene>
<keyword evidence="5 6" id="KW-0804">Transcription</keyword>
<dbReference type="STRING" id="159292.SAMN05192546_103100"/>
<evidence type="ECO:0000256" key="4">
    <source>
        <dbReference type="ARBA" id="ARBA00023125"/>
    </source>
</evidence>
<dbReference type="InterPro" id="IPR036388">
    <property type="entry name" value="WH-like_DNA-bd_sf"/>
</dbReference>
<dbReference type="PANTHER" id="PTHR43133:SF51">
    <property type="entry name" value="RNA POLYMERASE SIGMA FACTOR"/>
    <property type="match status" value="1"/>
</dbReference>
<accession>A0A1H3L8X3</accession>
<evidence type="ECO:0000259" key="8">
    <source>
        <dbReference type="Pfam" id="PF08281"/>
    </source>
</evidence>
<dbReference type="InterPro" id="IPR000838">
    <property type="entry name" value="RNA_pol_sigma70_ECF_CS"/>
</dbReference>
<keyword evidence="4 6" id="KW-0238">DNA-binding</keyword>
<name>A0A1H3L8X3_9FIRM</name>
<keyword evidence="2 6" id="KW-0805">Transcription regulation</keyword>
<dbReference type="RefSeq" id="WP_176968260.1">
    <property type="nucleotide sequence ID" value="NZ_FNPV01000003.1"/>
</dbReference>
<protein>
    <recommendedName>
        <fullName evidence="6">RNA polymerase sigma factor</fullName>
    </recommendedName>
</protein>
<dbReference type="InterPro" id="IPR014284">
    <property type="entry name" value="RNA_pol_sigma-70_dom"/>
</dbReference>
<comment type="similarity">
    <text evidence="1 6">Belongs to the sigma-70 factor family. ECF subfamily.</text>
</comment>
<dbReference type="EMBL" id="FNPV01000003">
    <property type="protein sequence ID" value="SDY60384.1"/>
    <property type="molecule type" value="Genomic_DNA"/>
</dbReference>
<dbReference type="Proteomes" id="UP000199230">
    <property type="component" value="Unassembled WGS sequence"/>
</dbReference>
<proteinExistence type="inferred from homology"/>
<dbReference type="SUPFAM" id="SSF88659">
    <property type="entry name" value="Sigma3 and sigma4 domains of RNA polymerase sigma factors"/>
    <property type="match status" value="1"/>
</dbReference>
<dbReference type="InterPro" id="IPR013324">
    <property type="entry name" value="RNA_pol_sigma_r3/r4-like"/>
</dbReference>
<dbReference type="InterPro" id="IPR013249">
    <property type="entry name" value="RNA_pol_sigma70_r4_t2"/>
</dbReference>
<evidence type="ECO:0000256" key="1">
    <source>
        <dbReference type="ARBA" id="ARBA00010641"/>
    </source>
</evidence>